<keyword evidence="5" id="KW-0805">Transcription regulation</keyword>
<feature type="compositionally biased region" description="Basic and acidic residues" evidence="10">
    <location>
        <begin position="143"/>
        <end position="162"/>
    </location>
</feature>
<dbReference type="SUPFAM" id="SSF50978">
    <property type="entry name" value="WD40 repeat-like"/>
    <property type="match status" value="1"/>
</dbReference>
<evidence type="ECO:0000256" key="2">
    <source>
        <dbReference type="ARBA" id="ARBA00022553"/>
    </source>
</evidence>
<dbReference type="GO" id="GO:0010557">
    <property type="term" value="P:positive regulation of macromolecule biosynthetic process"/>
    <property type="evidence" value="ECO:0007669"/>
    <property type="project" value="UniProtKB-ARBA"/>
</dbReference>
<feature type="compositionally biased region" description="Acidic residues" evidence="10">
    <location>
        <begin position="17"/>
        <end position="31"/>
    </location>
</feature>
<dbReference type="GO" id="GO:0006325">
    <property type="term" value="P:chromatin organization"/>
    <property type="evidence" value="ECO:0007669"/>
    <property type="project" value="UniProtKB-ARBA"/>
</dbReference>
<dbReference type="EMBL" id="CP059247">
    <property type="protein sequence ID" value="QLL31790.1"/>
    <property type="molecule type" value="Genomic_DNA"/>
</dbReference>
<keyword evidence="2" id="KW-0597">Phosphoprotein</keyword>
<comment type="subcellular location">
    <subcellularLocation>
        <location evidence="1">Nucleus</location>
    </subcellularLocation>
</comment>
<feature type="region of interest" description="Disordered" evidence="10">
    <location>
        <begin position="1"/>
        <end position="172"/>
    </location>
</feature>
<dbReference type="KEGG" id="tgb:HG536_0B06580"/>
<feature type="compositionally biased region" description="Acidic residues" evidence="10">
    <location>
        <begin position="417"/>
        <end position="434"/>
    </location>
</feature>
<evidence type="ECO:0000313" key="12">
    <source>
        <dbReference type="EMBL" id="QLL31790.1"/>
    </source>
</evidence>
<feature type="compositionally biased region" description="Basic and acidic residues" evidence="10">
    <location>
        <begin position="110"/>
        <end position="122"/>
    </location>
</feature>
<keyword evidence="7" id="KW-0539">Nucleus</keyword>
<organism evidence="12 13">
    <name type="scientific">Torulaspora globosa</name>
    <dbReference type="NCBI Taxonomy" id="48254"/>
    <lineage>
        <taxon>Eukaryota</taxon>
        <taxon>Fungi</taxon>
        <taxon>Dikarya</taxon>
        <taxon>Ascomycota</taxon>
        <taxon>Saccharomycotina</taxon>
        <taxon>Saccharomycetes</taxon>
        <taxon>Saccharomycetales</taxon>
        <taxon>Saccharomycetaceae</taxon>
        <taxon>Torulaspora</taxon>
    </lineage>
</organism>
<evidence type="ECO:0000256" key="3">
    <source>
        <dbReference type="ARBA" id="ARBA00022574"/>
    </source>
</evidence>
<keyword evidence="13" id="KW-1185">Reference proteome</keyword>
<gene>
    <name evidence="12" type="ORF">HG536_0B06580</name>
</gene>
<evidence type="ECO:0000259" key="11">
    <source>
        <dbReference type="Pfam" id="PF23798"/>
    </source>
</evidence>
<feature type="compositionally biased region" description="Acidic residues" evidence="10">
    <location>
        <begin position="42"/>
        <end position="107"/>
    </location>
</feature>
<dbReference type="GO" id="GO:0000124">
    <property type="term" value="C:SAGA complex"/>
    <property type="evidence" value="ECO:0007669"/>
    <property type="project" value="UniProtKB-ARBA"/>
</dbReference>
<keyword evidence="3 9" id="KW-0853">WD repeat</keyword>
<feature type="domain" description="Transcription factor spt8 beta-propeller" evidence="11">
    <location>
        <begin position="197"/>
        <end position="632"/>
    </location>
</feature>
<evidence type="ECO:0000256" key="4">
    <source>
        <dbReference type="ARBA" id="ARBA00022737"/>
    </source>
</evidence>
<dbReference type="FunFam" id="2.130.10.10:FF:000925">
    <property type="entry name" value="Transcription factor SPT8"/>
    <property type="match status" value="1"/>
</dbReference>
<feature type="compositionally biased region" description="Basic and acidic residues" evidence="10">
    <location>
        <begin position="435"/>
        <end position="447"/>
    </location>
</feature>
<evidence type="ECO:0000256" key="6">
    <source>
        <dbReference type="ARBA" id="ARBA00023163"/>
    </source>
</evidence>
<dbReference type="PANTHER" id="PTHR35711">
    <property type="entry name" value="EXPRESSED PROTEIN"/>
    <property type="match status" value="1"/>
</dbReference>
<evidence type="ECO:0000256" key="10">
    <source>
        <dbReference type="SAM" id="MobiDB-lite"/>
    </source>
</evidence>
<evidence type="ECO:0000256" key="9">
    <source>
        <dbReference type="PROSITE-ProRule" id="PRU00221"/>
    </source>
</evidence>
<feature type="compositionally biased region" description="Polar residues" evidence="10">
    <location>
        <begin position="123"/>
        <end position="142"/>
    </location>
</feature>
<dbReference type="PROSITE" id="PS50082">
    <property type="entry name" value="WD_REPEATS_2"/>
    <property type="match status" value="1"/>
</dbReference>
<name>A0A7G3ZE54_9SACH</name>
<proteinExistence type="inferred from homology"/>
<reference evidence="12 13" key="1">
    <citation type="submission" date="2020-06" db="EMBL/GenBank/DDBJ databases">
        <title>The yeast mating-type switching endonuclease HO is a domesticated member of an unorthodox homing genetic element family.</title>
        <authorList>
            <person name="Coughlan A.Y."/>
            <person name="Lombardi L."/>
            <person name="Braun-Galleani S."/>
            <person name="Martos A.R."/>
            <person name="Galeote V."/>
            <person name="Bigey F."/>
            <person name="Dequin S."/>
            <person name="Byrne K.P."/>
            <person name="Wolfe K.H."/>
        </authorList>
    </citation>
    <scope>NUCLEOTIDE SEQUENCE [LARGE SCALE GENOMIC DNA]</scope>
    <source>
        <strain evidence="12 13">CBS764</strain>
    </source>
</reference>
<dbReference type="Pfam" id="PF23798">
    <property type="entry name" value="Beta-prop_SPT8"/>
    <property type="match status" value="1"/>
</dbReference>
<feature type="repeat" description="WD" evidence="9">
    <location>
        <begin position="336"/>
        <end position="377"/>
    </location>
</feature>
<dbReference type="AlphaFoldDB" id="A0A7G3ZE54"/>
<dbReference type="PANTHER" id="PTHR35711:SF1">
    <property type="entry name" value="ECTODERMAL, ISOFORM F"/>
    <property type="match status" value="1"/>
</dbReference>
<dbReference type="PROSITE" id="PS50294">
    <property type="entry name" value="WD_REPEATS_REGION"/>
    <property type="match status" value="1"/>
</dbReference>
<evidence type="ECO:0000256" key="7">
    <source>
        <dbReference type="ARBA" id="ARBA00023242"/>
    </source>
</evidence>
<evidence type="ECO:0000256" key="5">
    <source>
        <dbReference type="ARBA" id="ARBA00023015"/>
    </source>
</evidence>
<evidence type="ECO:0000256" key="1">
    <source>
        <dbReference type="ARBA" id="ARBA00004123"/>
    </source>
</evidence>
<dbReference type="InterPro" id="IPR057544">
    <property type="entry name" value="Beta-prop_SPT8"/>
</dbReference>
<dbReference type="Gene3D" id="2.130.10.10">
    <property type="entry name" value="YVTN repeat-like/Quinoprotein amine dehydrogenase"/>
    <property type="match status" value="2"/>
</dbReference>
<dbReference type="GO" id="GO:0006357">
    <property type="term" value="P:regulation of transcription by RNA polymerase II"/>
    <property type="evidence" value="ECO:0007669"/>
    <property type="project" value="UniProtKB-ARBA"/>
</dbReference>
<dbReference type="RefSeq" id="XP_037138465.1">
    <property type="nucleotide sequence ID" value="XM_037282570.1"/>
</dbReference>
<dbReference type="GeneID" id="59324909"/>
<evidence type="ECO:0000313" key="13">
    <source>
        <dbReference type="Proteomes" id="UP000515788"/>
    </source>
</evidence>
<feature type="region of interest" description="Disordered" evidence="10">
    <location>
        <begin position="405"/>
        <end position="447"/>
    </location>
</feature>
<feature type="compositionally biased region" description="Basic and acidic residues" evidence="10">
    <location>
        <begin position="407"/>
        <end position="416"/>
    </location>
</feature>
<dbReference type="InterPro" id="IPR015943">
    <property type="entry name" value="WD40/YVTN_repeat-like_dom_sf"/>
</dbReference>
<dbReference type="InterPro" id="IPR036322">
    <property type="entry name" value="WD40_repeat_dom_sf"/>
</dbReference>
<dbReference type="GO" id="GO:0005634">
    <property type="term" value="C:nucleus"/>
    <property type="evidence" value="ECO:0007669"/>
    <property type="project" value="UniProtKB-SubCell"/>
</dbReference>
<dbReference type="InterPro" id="IPR001680">
    <property type="entry name" value="WD40_rpt"/>
</dbReference>
<protein>
    <recommendedName>
        <fullName evidence="11">Transcription factor spt8 beta-propeller domain-containing protein</fullName>
    </recommendedName>
</protein>
<dbReference type="Proteomes" id="UP000515788">
    <property type="component" value="Chromosome 2"/>
</dbReference>
<comment type="similarity">
    <text evidence="8">Belongs to the WD repeat SPT8 family.</text>
</comment>
<dbReference type="SMART" id="SM00320">
    <property type="entry name" value="WD40"/>
    <property type="match status" value="4"/>
</dbReference>
<dbReference type="OrthoDB" id="10260946at2759"/>
<accession>A0A7G3ZE54</accession>
<keyword evidence="6" id="KW-0804">Transcription</keyword>
<sequence length="634" mass="70306">MGEVDDILDQNRAAQQDVDDEEEDEDDDEVDVTLLRSNIDKDADENDGNQDDEGREEDGDGDEEADDDEMEQEDEDGDDDEDEVEEEVEDDEMEVDEEDSGEEEDAEVGQNREKNSEGKVQEKGNSVQDSASSDEVINGDVSSKSDNKPESDGDEYADKKENSGQGSDAVDQKSEALEGVHNYYTQMLCSAKIASTYNIYPTAAIPIQTDVNAVAMSKGLKYLFLGGSDGYIRKYDFLNTMDGKLSLTILQKHSLAESIQNAGILVSYWENEIPQRRSEMKLSKNNKEYEPKVSPVYSIEVQSECLFMLSGLEDGGITMQGVRYMEGTIGHYFKGKEGHTNVVNQLKLNGAETRFISGSWDKRILEWDLQTGGITSEFKGSTSEVSSLEMRPLYSTVDVNQVVSDIKSNKDRGDDHNSDDDMGSLFGDDDEDNAGEDKIPEDRYEKLDTSSIEEISRDTLNVVYDESTFLTSGLNGSVYIWDRRIPTAPALSLKKGPKVPPWCQSACWCMDGDRVFAGRRNAIVEEFELRMPSHPSNTLKLPAISGPVTCVHAMPNNKQVLCASRDNIRLYNTGSSPNSKGTAVPFLIVPGHHGGAISNMYIDPTCRFLVSTSGSRGWQGNSTDTTFIYEIDLE</sequence>
<keyword evidence="4" id="KW-0677">Repeat</keyword>
<evidence type="ECO:0000256" key="8">
    <source>
        <dbReference type="ARBA" id="ARBA00061203"/>
    </source>
</evidence>